<dbReference type="Pfam" id="PF02470">
    <property type="entry name" value="MlaD"/>
    <property type="match status" value="1"/>
</dbReference>
<evidence type="ECO:0000256" key="1">
    <source>
        <dbReference type="SAM" id="MobiDB-lite"/>
    </source>
</evidence>
<dbReference type="PANTHER" id="PTHR33371:SF4">
    <property type="entry name" value="INTERMEMBRANE PHOSPHOLIPID TRANSPORT SYSTEM BINDING PROTEIN MLAD"/>
    <property type="match status" value="1"/>
</dbReference>
<name>A0A7G7MBR1_9PSEU</name>
<evidence type="ECO:0000259" key="3">
    <source>
        <dbReference type="Pfam" id="PF02470"/>
    </source>
</evidence>
<dbReference type="Proteomes" id="UP000515728">
    <property type="component" value="Chromosome"/>
</dbReference>
<evidence type="ECO:0000313" key="5">
    <source>
        <dbReference type="Proteomes" id="UP000515728"/>
    </source>
</evidence>
<protein>
    <submittedName>
        <fullName evidence="4">MCE family protein</fullName>
    </submittedName>
</protein>
<keyword evidence="2" id="KW-0812">Transmembrane</keyword>
<dbReference type="InterPro" id="IPR052336">
    <property type="entry name" value="MlaD_Phospholipid_Transporter"/>
</dbReference>
<keyword evidence="2" id="KW-0472">Membrane</keyword>
<organism evidence="4 5">
    <name type="scientific">Pseudonocardia petroleophila</name>
    <dbReference type="NCBI Taxonomy" id="37331"/>
    <lineage>
        <taxon>Bacteria</taxon>
        <taxon>Bacillati</taxon>
        <taxon>Actinomycetota</taxon>
        <taxon>Actinomycetes</taxon>
        <taxon>Pseudonocardiales</taxon>
        <taxon>Pseudonocardiaceae</taxon>
        <taxon>Pseudonocardia</taxon>
    </lineage>
</organism>
<gene>
    <name evidence="4" type="ORF">H6H00_18400</name>
</gene>
<keyword evidence="5" id="KW-1185">Reference proteome</keyword>
<reference evidence="4 5" key="1">
    <citation type="submission" date="2020-08" db="EMBL/GenBank/DDBJ databases">
        <authorList>
            <person name="Mo P."/>
        </authorList>
    </citation>
    <scope>NUCLEOTIDE SEQUENCE [LARGE SCALE GENOMIC DNA]</scope>
    <source>
        <strain evidence="4 5">CGMCC 4.1532</strain>
    </source>
</reference>
<dbReference type="PANTHER" id="PTHR33371">
    <property type="entry name" value="INTERMEMBRANE PHOSPHOLIPID TRANSPORT SYSTEM BINDING PROTEIN MLAD-RELATED"/>
    <property type="match status" value="1"/>
</dbReference>
<sequence length="432" mass="45154">MRLLQKAFNSRGSALFIGITVVVLFVASVVFAFSAQYGIPGATVTMVRASFDDVGALRRGDDVRIASARVGTVDSIEYSEALGAVAVLKLDGDRPIYRDSSAATASVGARSALGQKFVDLDPGSESAGPLGEDEVIPKRVTRGAQEVSDLFNVFDQPTRTALGSTLRELGGGLAGRSDDLADAFRTSPDLLPDLGTVSRSLSTDDGADLVGLLRSAETLAGRFEGREQEIASLMTNLSTTLDAVAVDDAAPFEQILQKAPGTLRDVRSALDTLNGPLADTRVAVTDLRPGAEALGLATPDVRGVLREGVGPLDRVPGVADVAEPALGDLTALMSDARPLTPRLVQTLREAAPLLADAAPFSPEISQFFTNATSALNDGDAAGHWLRFFPIVSAESVSGVLPVEDPTVARNGDPEPGELETDRQPLPLLGGRN</sequence>
<evidence type="ECO:0000256" key="2">
    <source>
        <dbReference type="SAM" id="Phobius"/>
    </source>
</evidence>
<dbReference type="RefSeq" id="WP_185716984.1">
    <property type="nucleotide sequence ID" value="NZ_BAAAWI010000001.1"/>
</dbReference>
<proteinExistence type="predicted"/>
<dbReference type="KEGG" id="ppel:H6H00_18400"/>
<feature type="region of interest" description="Disordered" evidence="1">
    <location>
        <begin position="402"/>
        <end position="432"/>
    </location>
</feature>
<evidence type="ECO:0000313" key="4">
    <source>
        <dbReference type="EMBL" id="QNG50222.1"/>
    </source>
</evidence>
<dbReference type="EMBL" id="CP060131">
    <property type="protein sequence ID" value="QNG50222.1"/>
    <property type="molecule type" value="Genomic_DNA"/>
</dbReference>
<dbReference type="AlphaFoldDB" id="A0A7G7MBR1"/>
<keyword evidence="2" id="KW-1133">Transmembrane helix</keyword>
<feature type="domain" description="Mce/MlaD" evidence="3">
    <location>
        <begin position="47"/>
        <end position="123"/>
    </location>
</feature>
<feature type="transmembrane region" description="Helical" evidence="2">
    <location>
        <begin position="12"/>
        <end position="33"/>
    </location>
</feature>
<dbReference type="InterPro" id="IPR003399">
    <property type="entry name" value="Mce/MlaD"/>
</dbReference>
<accession>A0A7G7MBR1</accession>